<organism evidence="3 4">
    <name type="scientific">Halanaerobium congolense</name>
    <dbReference type="NCBI Taxonomy" id="54121"/>
    <lineage>
        <taxon>Bacteria</taxon>
        <taxon>Bacillati</taxon>
        <taxon>Bacillota</taxon>
        <taxon>Clostridia</taxon>
        <taxon>Halanaerobiales</taxon>
        <taxon>Halanaerobiaceae</taxon>
        <taxon>Halanaerobium</taxon>
    </lineage>
</organism>
<dbReference type="Proteomes" id="UP000199519">
    <property type="component" value="Unassembled WGS sequence"/>
</dbReference>
<keyword evidence="5" id="KW-1185">Reference proteome</keyword>
<dbReference type="Proteomes" id="UP000198612">
    <property type="component" value="Unassembled WGS sequence"/>
</dbReference>
<dbReference type="InterPro" id="IPR050168">
    <property type="entry name" value="AAA_ATPase_domain"/>
</dbReference>
<evidence type="ECO:0000259" key="1">
    <source>
        <dbReference type="SMART" id="SM00382"/>
    </source>
</evidence>
<dbReference type="InterPro" id="IPR003959">
    <property type="entry name" value="ATPase_AAA_core"/>
</dbReference>
<dbReference type="EMBL" id="FNBJ01000007">
    <property type="protein sequence ID" value="SDF16758.1"/>
    <property type="molecule type" value="Genomic_DNA"/>
</dbReference>
<evidence type="ECO:0000313" key="2">
    <source>
        <dbReference type="EMBL" id="SDF16758.1"/>
    </source>
</evidence>
<dbReference type="PANTHER" id="PTHR23077:SF198">
    <property type="entry name" value="ATP-DEPENDENT ZINC METALLOPROTEASE FTSH"/>
    <property type="match status" value="1"/>
</dbReference>
<gene>
    <name evidence="2" type="ORF">SAMN04488598_10747</name>
    <name evidence="3" type="ORF">SAMN04515652_10847</name>
</gene>
<dbReference type="InterPro" id="IPR003593">
    <property type="entry name" value="AAA+_ATPase"/>
</dbReference>
<accession>A0A1H9ZSA0</accession>
<dbReference type="Pfam" id="PF00004">
    <property type="entry name" value="AAA"/>
    <property type="match status" value="1"/>
</dbReference>
<name>A0A1H9ZSA0_9FIRM</name>
<sequence>MATGEQLKSIIKTHFNGDKEQFSTVALRIAAHEAKNGHQIIARDIRSLVDEYKNRPQKVVRLKREYKGLVEEVNEKHYLSELIVNDDINNKIKRIVKEYKKRDKLLKHGLENRRKILLKGPPGTGKTYTSSVIAKELNLSLFTVQLDKLVTKYMGETSAKLRVIFEMIKDIEAVFLFDEFDAIGYKRSLDNDVGEMRRVINSFLQFLENDNSKSIVLAATNHPKLLDEALFRRFDDIISYKLPTEKEIYSLIKNRIVSFFKDDFLIDDMVKIAKGLSHSEITKACDDAIKETILNDEYMINKGLLERMIEEKKISYEN</sequence>
<dbReference type="GO" id="GO:0016887">
    <property type="term" value="F:ATP hydrolysis activity"/>
    <property type="evidence" value="ECO:0007669"/>
    <property type="project" value="InterPro"/>
</dbReference>
<dbReference type="Gene3D" id="3.40.50.300">
    <property type="entry name" value="P-loop containing nucleotide triphosphate hydrolases"/>
    <property type="match status" value="1"/>
</dbReference>
<evidence type="ECO:0000313" key="5">
    <source>
        <dbReference type="Proteomes" id="UP000199519"/>
    </source>
</evidence>
<dbReference type="AlphaFoldDB" id="A0A1H9ZSA0"/>
<dbReference type="PANTHER" id="PTHR23077">
    <property type="entry name" value="AAA-FAMILY ATPASE"/>
    <property type="match status" value="1"/>
</dbReference>
<dbReference type="SMART" id="SM00382">
    <property type="entry name" value="AAA"/>
    <property type="match status" value="1"/>
</dbReference>
<evidence type="ECO:0000313" key="3">
    <source>
        <dbReference type="EMBL" id="SES84534.1"/>
    </source>
</evidence>
<reference evidence="4 5" key="1">
    <citation type="submission" date="2016-10" db="EMBL/GenBank/DDBJ databases">
        <authorList>
            <person name="Varghese N."/>
            <person name="Submissions S."/>
        </authorList>
    </citation>
    <scope>NUCLEOTIDE SEQUENCE [LARGE SCALE GENOMIC DNA]</scope>
    <source>
        <strain evidence="2 5">WG2</strain>
        <strain evidence="3 4">WG5</strain>
    </source>
</reference>
<dbReference type="RefSeq" id="WP_089719736.1">
    <property type="nucleotide sequence ID" value="NZ_FNBJ01000007.1"/>
</dbReference>
<protein>
    <submittedName>
        <fullName evidence="3">ATPase family associated with various cellular activities (AAA)</fullName>
    </submittedName>
</protein>
<dbReference type="EMBL" id="FOHG01000008">
    <property type="protein sequence ID" value="SES84534.1"/>
    <property type="molecule type" value="Genomic_DNA"/>
</dbReference>
<dbReference type="SUPFAM" id="SSF52540">
    <property type="entry name" value="P-loop containing nucleoside triphosphate hydrolases"/>
    <property type="match status" value="1"/>
</dbReference>
<evidence type="ECO:0000313" key="4">
    <source>
        <dbReference type="Proteomes" id="UP000198612"/>
    </source>
</evidence>
<feature type="domain" description="AAA+ ATPase" evidence="1">
    <location>
        <begin position="112"/>
        <end position="244"/>
    </location>
</feature>
<proteinExistence type="predicted"/>
<dbReference type="CDD" id="cd19481">
    <property type="entry name" value="RecA-like_protease"/>
    <property type="match status" value="1"/>
</dbReference>
<dbReference type="GO" id="GO:0005524">
    <property type="term" value="F:ATP binding"/>
    <property type="evidence" value="ECO:0007669"/>
    <property type="project" value="InterPro"/>
</dbReference>
<dbReference type="InterPro" id="IPR027417">
    <property type="entry name" value="P-loop_NTPase"/>
</dbReference>